<keyword evidence="4" id="KW-1185">Reference proteome</keyword>
<evidence type="ECO:0000256" key="1">
    <source>
        <dbReference type="ARBA" id="ARBA00022723"/>
    </source>
</evidence>
<dbReference type="GO" id="GO:0005737">
    <property type="term" value="C:cytoplasm"/>
    <property type="evidence" value="ECO:0007669"/>
    <property type="project" value="TreeGrafter"/>
</dbReference>
<protein>
    <submittedName>
        <fullName evidence="3">Uncharacterized protein</fullName>
    </submittedName>
</protein>
<evidence type="ECO:0000313" key="4">
    <source>
        <dbReference type="Proteomes" id="UP000233425"/>
    </source>
</evidence>
<evidence type="ECO:0000313" key="3">
    <source>
        <dbReference type="EMBL" id="PKD27061.1"/>
    </source>
</evidence>
<dbReference type="PANTHER" id="PTHR11845">
    <property type="entry name" value="5'-DEOXYNUCLEOTIDASE HDDC2"/>
    <property type="match status" value="1"/>
</dbReference>
<name>A0A2N0USN9_9FIRM</name>
<gene>
    <name evidence="3" type="ORF">RBATCC27255_01929</name>
</gene>
<proteinExistence type="predicted"/>
<dbReference type="Pfam" id="PF13023">
    <property type="entry name" value="HD_3"/>
    <property type="match status" value="1"/>
</dbReference>
<dbReference type="Proteomes" id="UP000233425">
    <property type="component" value="Unassembled WGS sequence"/>
</dbReference>
<dbReference type="GO" id="GO:0046872">
    <property type="term" value="F:metal ion binding"/>
    <property type="evidence" value="ECO:0007669"/>
    <property type="project" value="UniProtKB-KW"/>
</dbReference>
<dbReference type="InterPro" id="IPR039356">
    <property type="entry name" value="YfbR/HDDC2"/>
</dbReference>
<dbReference type="GO" id="GO:0002953">
    <property type="term" value="F:5'-deoxynucleotidase activity"/>
    <property type="evidence" value="ECO:0007669"/>
    <property type="project" value="InterPro"/>
</dbReference>
<dbReference type="RefSeq" id="WP_015523302.1">
    <property type="nucleotide sequence ID" value="NZ_CABMMZ010000073.1"/>
</dbReference>
<keyword evidence="1" id="KW-0479">Metal-binding</keyword>
<sequence>MEKSRIEKQFDFIKEIDKEKFIIRQTYLSDARKKENDAEHAWHMAIMTVMLSEYANSEIDVLKTMTMLLIHDIVEIDAGDTYAYDEEAKKTQAEREMKAAKRIFGLLPEDQGEKMMNLWLEFESGETAEAKFAHTMDNIQPAMLNDATDGKAWVEHIVHLHSILNRNKNTADGSKKLWEYSRDNFIMPNVEKGRIIND</sequence>
<comment type="caution">
    <text evidence="3">The sequence shown here is derived from an EMBL/GenBank/DDBJ whole genome shotgun (WGS) entry which is preliminary data.</text>
</comment>
<reference evidence="3" key="1">
    <citation type="journal article" date="2018" name="Environ. Microbiol.">
        <title>Sporulation capability and amylosome conservation among diverse human colonic and rumen isolates of the keystone starch-degrader Ruminococcus bromii.</title>
        <authorList>
            <person name="Mukhopadhya I."/>
            <person name="Morais S."/>
            <person name="Laverde-Gomez J."/>
            <person name="Sheridan P.O."/>
            <person name="Walker A.W."/>
            <person name="Kelly W."/>
            <person name="Klieve A.V."/>
            <person name="Ouwerkerk D."/>
            <person name="Duncan S.H."/>
            <person name="Louis P."/>
            <person name="Koropatkin N."/>
            <person name="Cockburn D."/>
            <person name="Kibler R."/>
            <person name="Cooper P.J."/>
            <person name="Sandoval C."/>
            <person name="Crost E."/>
            <person name="Juge N."/>
            <person name="Bayer E.A."/>
            <person name="Flint H.J."/>
        </authorList>
    </citation>
    <scope>NUCLEOTIDE SEQUENCE [LARGE SCALE GENOMIC DNA]</scope>
    <source>
        <strain evidence="3">ATCC 27255</strain>
    </source>
</reference>
<evidence type="ECO:0000256" key="2">
    <source>
        <dbReference type="ARBA" id="ARBA00022801"/>
    </source>
</evidence>
<dbReference type="EMBL" id="NNSR01000073">
    <property type="protein sequence ID" value="PKD27061.1"/>
    <property type="molecule type" value="Genomic_DNA"/>
</dbReference>
<dbReference type="AlphaFoldDB" id="A0A2N0USN9"/>
<accession>A0A2N0USN9</accession>
<dbReference type="SUPFAM" id="SSF109604">
    <property type="entry name" value="HD-domain/PDEase-like"/>
    <property type="match status" value="1"/>
</dbReference>
<organism evidence="3 4">
    <name type="scientific">Ruminococcus bromii</name>
    <dbReference type="NCBI Taxonomy" id="40518"/>
    <lineage>
        <taxon>Bacteria</taxon>
        <taxon>Bacillati</taxon>
        <taxon>Bacillota</taxon>
        <taxon>Clostridia</taxon>
        <taxon>Eubacteriales</taxon>
        <taxon>Oscillospiraceae</taxon>
        <taxon>Ruminococcus</taxon>
    </lineage>
</organism>
<keyword evidence="2" id="KW-0378">Hydrolase</keyword>
<dbReference type="PANTHER" id="PTHR11845:SF13">
    <property type="entry name" value="5'-DEOXYNUCLEOTIDASE HDDC2"/>
    <property type="match status" value="1"/>
</dbReference>
<dbReference type="InterPro" id="IPR006674">
    <property type="entry name" value="HD_domain"/>
</dbReference>
<dbReference type="Gene3D" id="1.10.3210.10">
    <property type="entry name" value="Hypothetical protein af1432"/>
    <property type="match status" value="1"/>
</dbReference>